<accession>A0A6H1ZNK3</accession>
<name>A0A6H1ZNK3_9ZZZZ</name>
<dbReference type="EMBL" id="MT144106">
    <property type="protein sequence ID" value="QJA48855.1"/>
    <property type="molecule type" value="Genomic_DNA"/>
</dbReference>
<dbReference type="AlphaFoldDB" id="A0A6H1ZNK3"/>
<organism evidence="1">
    <name type="scientific">viral metagenome</name>
    <dbReference type="NCBI Taxonomy" id="1070528"/>
    <lineage>
        <taxon>unclassified sequences</taxon>
        <taxon>metagenomes</taxon>
        <taxon>organismal metagenomes</taxon>
    </lineage>
</organism>
<sequence>MNKKNFTLMIKTFSEVYEKTLNPYVIETYFNLFQEIPDSQVAAITRSCLRKCKYFPRPADVFEQLSETPERYIPKPQHKFTPDEIEKNIAEAKKLKDIFNNKFNMSETVEGR</sequence>
<evidence type="ECO:0000313" key="1">
    <source>
        <dbReference type="EMBL" id="QJA48855.1"/>
    </source>
</evidence>
<protein>
    <submittedName>
        <fullName evidence="1">Uncharacterized protein</fullName>
    </submittedName>
</protein>
<proteinExistence type="predicted"/>
<gene>
    <name evidence="1" type="ORF">TM448A01175_0010</name>
</gene>
<reference evidence="1" key="1">
    <citation type="submission" date="2020-03" db="EMBL/GenBank/DDBJ databases">
        <title>The deep terrestrial virosphere.</title>
        <authorList>
            <person name="Holmfeldt K."/>
            <person name="Nilsson E."/>
            <person name="Simone D."/>
            <person name="Lopez-Fernandez M."/>
            <person name="Wu X."/>
            <person name="de Brujin I."/>
            <person name="Lundin D."/>
            <person name="Andersson A."/>
            <person name="Bertilsson S."/>
            <person name="Dopson M."/>
        </authorList>
    </citation>
    <scope>NUCLEOTIDE SEQUENCE</scope>
    <source>
        <strain evidence="1">TM448A01175</strain>
    </source>
</reference>